<evidence type="ECO:0000256" key="1">
    <source>
        <dbReference type="ARBA" id="ARBA00010641"/>
    </source>
</evidence>
<dbReference type="InterPro" id="IPR013324">
    <property type="entry name" value="RNA_pol_sigma_r3/r4-like"/>
</dbReference>
<dbReference type="PANTHER" id="PTHR43133">
    <property type="entry name" value="RNA POLYMERASE ECF-TYPE SIGMA FACTO"/>
    <property type="match status" value="1"/>
</dbReference>
<evidence type="ECO:0000259" key="5">
    <source>
        <dbReference type="Pfam" id="PF04542"/>
    </source>
</evidence>
<dbReference type="InterPro" id="IPR014327">
    <property type="entry name" value="RNA_pol_sigma70_bacteroid"/>
</dbReference>
<dbReference type="GO" id="GO:0003677">
    <property type="term" value="F:DNA binding"/>
    <property type="evidence" value="ECO:0007669"/>
    <property type="project" value="InterPro"/>
</dbReference>
<dbReference type="PATRIC" id="fig|821.40.peg.594"/>
<accession>A0A0P0M117</accession>
<reference evidence="8" key="1">
    <citation type="submission" date="2015-10" db="EMBL/GenBank/DDBJ databases">
        <title>Extensive mobilome-driven genome diversification in gut-associated Bacteroides vulgatus mpk.</title>
        <authorList>
            <person name="Beier S."/>
            <person name="Lange A."/>
            <person name="Huson D.H."/>
            <person name="Frick J.-S."/>
            <person name="Autenrieth I.B."/>
        </authorList>
    </citation>
    <scope>NUCLEOTIDE SEQUENCE [LARGE SCALE GENOMIC DNA]</scope>
    <source>
        <strain evidence="8">mpk</strain>
    </source>
</reference>
<dbReference type="InterPro" id="IPR007627">
    <property type="entry name" value="RNA_pol_sigma70_r2"/>
</dbReference>
<gene>
    <name evidence="7" type="ORF">BvMPK_0498</name>
</gene>
<dbReference type="EMBL" id="CP013020">
    <property type="protein sequence ID" value="ALK83126.1"/>
    <property type="molecule type" value="Genomic_DNA"/>
</dbReference>
<dbReference type="InterPro" id="IPR036388">
    <property type="entry name" value="WH-like_DNA-bd_sf"/>
</dbReference>
<evidence type="ECO:0000256" key="3">
    <source>
        <dbReference type="ARBA" id="ARBA00023082"/>
    </source>
</evidence>
<keyword evidence="4" id="KW-0804">Transcription</keyword>
<dbReference type="Pfam" id="PF04542">
    <property type="entry name" value="Sigma70_r2"/>
    <property type="match status" value="1"/>
</dbReference>
<evidence type="ECO:0000313" key="7">
    <source>
        <dbReference type="EMBL" id="ALK83126.1"/>
    </source>
</evidence>
<comment type="similarity">
    <text evidence="1">Belongs to the sigma-70 factor family. ECF subfamily.</text>
</comment>
<dbReference type="GO" id="GO:0016987">
    <property type="term" value="F:sigma factor activity"/>
    <property type="evidence" value="ECO:0007669"/>
    <property type="project" value="UniProtKB-KW"/>
</dbReference>
<organism evidence="7 8">
    <name type="scientific">Phocaeicola vulgatus</name>
    <name type="common">Bacteroides vulgatus</name>
    <dbReference type="NCBI Taxonomy" id="821"/>
    <lineage>
        <taxon>Bacteria</taxon>
        <taxon>Pseudomonadati</taxon>
        <taxon>Bacteroidota</taxon>
        <taxon>Bacteroidia</taxon>
        <taxon>Bacteroidales</taxon>
        <taxon>Bacteroidaceae</taxon>
        <taxon>Phocaeicola</taxon>
    </lineage>
</organism>
<dbReference type="InterPro" id="IPR039425">
    <property type="entry name" value="RNA_pol_sigma-70-like"/>
</dbReference>
<dbReference type="CDD" id="cd06171">
    <property type="entry name" value="Sigma70_r4"/>
    <property type="match status" value="1"/>
</dbReference>
<dbReference type="SUPFAM" id="SSF88659">
    <property type="entry name" value="Sigma3 and sigma4 domains of RNA polymerase sigma factors"/>
    <property type="match status" value="1"/>
</dbReference>
<reference evidence="7 8" key="2">
    <citation type="journal article" date="2016" name="Genome Biol. Evol.">
        <title>Extensive mobilome-driven genome diversification in mouse gut-associated Bacteroides vulgatus mpk.</title>
        <authorList>
            <person name="Lange A."/>
            <person name="Beier S."/>
            <person name="Steimle A."/>
            <person name="Autenrieth I.B."/>
            <person name="Huson D.H."/>
            <person name="Frick J.S."/>
        </authorList>
    </citation>
    <scope>NUCLEOTIDE SEQUENCE [LARGE SCALE GENOMIC DNA]</scope>
    <source>
        <strain evidence="8">mpk</strain>
    </source>
</reference>
<feature type="domain" description="RNA polymerase sigma factor 70 region 4 type 2" evidence="6">
    <location>
        <begin position="131"/>
        <end position="182"/>
    </location>
</feature>
<dbReference type="Gene3D" id="1.10.1740.10">
    <property type="match status" value="1"/>
</dbReference>
<proteinExistence type="inferred from homology"/>
<dbReference type="AlphaFoldDB" id="A0A0P0M117"/>
<dbReference type="PANTHER" id="PTHR43133:SF46">
    <property type="entry name" value="RNA POLYMERASE SIGMA-70 FACTOR ECF SUBFAMILY"/>
    <property type="match status" value="1"/>
</dbReference>
<dbReference type="NCBIfam" id="TIGR02937">
    <property type="entry name" value="sigma70-ECF"/>
    <property type="match status" value="1"/>
</dbReference>
<dbReference type="GO" id="GO:0006352">
    <property type="term" value="P:DNA-templated transcription initiation"/>
    <property type="evidence" value="ECO:0007669"/>
    <property type="project" value="InterPro"/>
</dbReference>
<sequence>MGKAFIMNQYPDFDQKLYDDLRRGKEYAFAAVFDRYHRLLYTIAYRFLKSEEEAEDAVQYLFMKLWEQRETFSFESGIRSLLFTILKNYILNELRHRNLVFEKLYEMAQQVNDEDEDAFLTRFEHGELRKSLRVAIDKLPPQKQKICLLKIEYGLSNQEIADRMGITVPTVKSHYTQAIKALRNAIESLIMWFPVIWIYLID</sequence>
<evidence type="ECO:0000259" key="6">
    <source>
        <dbReference type="Pfam" id="PF08281"/>
    </source>
</evidence>
<dbReference type="Pfam" id="PF08281">
    <property type="entry name" value="Sigma70_r4_2"/>
    <property type="match status" value="1"/>
</dbReference>
<evidence type="ECO:0000256" key="4">
    <source>
        <dbReference type="ARBA" id="ARBA00023163"/>
    </source>
</evidence>
<name>A0A0P0M117_PHOVU</name>
<protein>
    <submittedName>
        <fullName evidence="7">RNA polymerase ECF-type sigma factor</fullName>
    </submittedName>
</protein>
<keyword evidence="2" id="KW-0805">Transcription regulation</keyword>
<feature type="domain" description="RNA polymerase sigma-70 region 2" evidence="5">
    <location>
        <begin position="33"/>
        <end position="98"/>
    </location>
</feature>
<dbReference type="Proteomes" id="UP000061587">
    <property type="component" value="Chromosome"/>
</dbReference>
<dbReference type="Gene3D" id="1.10.10.10">
    <property type="entry name" value="Winged helix-like DNA-binding domain superfamily/Winged helix DNA-binding domain"/>
    <property type="match status" value="1"/>
</dbReference>
<evidence type="ECO:0000256" key="2">
    <source>
        <dbReference type="ARBA" id="ARBA00023015"/>
    </source>
</evidence>
<keyword evidence="3" id="KW-0731">Sigma factor</keyword>
<dbReference type="InterPro" id="IPR013249">
    <property type="entry name" value="RNA_pol_sigma70_r4_t2"/>
</dbReference>
<evidence type="ECO:0000313" key="8">
    <source>
        <dbReference type="Proteomes" id="UP000061587"/>
    </source>
</evidence>
<dbReference type="InterPro" id="IPR013325">
    <property type="entry name" value="RNA_pol_sigma_r2"/>
</dbReference>
<dbReference type="NCBIfam" id="TIGR02985">
    <property type="entry name" value="Sig70_bacteroi1"/>
    <property type="match status" value="1"/>
</dbReference>
<dbReference type="SUPFAM" id="SSF88946">
    <property type="entry name" value="Sigma2 domain of RNA polymerase sigma factors"/>
    <property type="match status" value="1"/>
</dbReference>
<dbReference type="InterPro" id="IPR014284">
    <property type="entry name" value="RNA_pol_sigma-70_dom"/>
</dbReference>